<dbReference type="AlphaFoldDB" id="Q23DU2"/>
<feature type="transmembrane region" description="Helical" evidence="2">
    <location>
        <begin position="107"/>
        <end position="131"/>
    </location>
</feature>
<dbReference type="Proteomes" id="UP000009168">
    <property type="component" value="Unassembled WGS sequence"/>
</dbReference>
<keyword evidence="2" id="KW-1133">Transmembrane helix</keyword>
<feature type="compositionally biased region" description="Polar residues" evidence="1">
    <location>
        <begin position="29"/>
        <end position="39"/>
    </location>
</feature>
<evidence type="ECO:0000313" key="4">
    <source>
        <dbReference type="Proteomes" id="UP000009168"/>
    </source>
</evidence>
<protein>
    <submittedName>
        <fullName evidence="3">Transmembrane protein, putative</fullName>
    </submittedName>
</protein>
<reference evidence="4" key="1">
    <citation type="journal article" date="2006" name="PLoS Biol.">
        <title>Macronuclear genome sequence of the ciliate Tetrahymena thermophila, a model eukaryote.</title>
        <authorList>
            <person name="Eisen J.A."/>
            <person name="Coyne R.S."/>
            <person name="Wu M."/>
            <person name="Wu D."/>
            <person name="Thiagarajan M."/>
            <person name="Wortman J.R."/>
            <person name="Badger J.H."/>
            <person name="Ren Q."/>
            <person name="Amedeo P."/>
            <person name="Jones K.M."/>
            <person name="Tallon L.J."/>
            <person name="Delcher A.L."/>
            <person name="Salzberg S.L."/>
            <person name="Silva J.C."/>
            <person name="Haas B.J."/>
            <person name="Majoros W.H."/>
            <person name="Farzad M."/>
            <person name="Carlton J.M."/>
            <person name="Smith R.K. Jr."/>
            <person name="Garg J."/>
            <person name="Pearlman R.E."/>
            <person name="Karrer K.M."/>
            <person name="Sun L."/>
            <person name="Manning G."/>
            <person name="Elde N.C."/>
            <person name="Turkewitz A.P."/>
            <person name="Asai D.J."/>
            <person name="Wilkes D.E."/>
            <person name="Wang Y."/>
            <person name="Cai H."/>
            <person name="Collins K."/>
            <person name="Stewart B.A."/>
            <person name="Lee S.R."/>
            <person name="Wilamowska K."/>
            <person name="Weinberg Z."/>
            <person name="Ruzzo W.L."/>
            <person name="Wloga D."/>
            <person name="Gaertig J."/>
            <person name="Frankel J."/>
            <person name="Tsao C.-C."/>
            <person name="Gorovsky M.A."/>
            <person name="Keeling P.J."/>
            <person name="Waller R.F."/>
            <person name="Patron N.J."/>
            <person name="Cherry J.M."/>
            <person name="Stover N.A."/>
            <person name="Krieger C.J."/>
            <person name="del Toro C."/>
            <person name="Ryder H.F."/>
            <person name="Williamson S.C."/>
            <person name="Barbeau R.A."/>
            <person name="Hamilton E.P."/>
            <person name="Orias E."/>
        </authorList>
    </citation>
    <scope>NUCLEOTIDE SEQUENCE [LARGE SCALE GENOMIC DNA]</scope>
    <source>
        <strain evidence="4">SB210</strain>
    </source>
</reference>
<evidence type="ECO:0000256" key="1">
    <source>
        <dbReference type="SAM" id="MobiDB-lite"/>
    </source>
</evidence>
<feature type="transmembrane region" description="Helical" evidence="2">
    <location>
        <begin position="68"/>
        <end position="95"/>
    </location>
</feature>
<dbReference type="InParanoid" id="Q23DU2"/>
<proteinExistence type="predicted"/>
<dbReference type="EMBL" id="GG662712">
    <property type="protein sequence ID" value="EAR94715.1"/>
    <property type="molecule type" value="Genomic_DNA"/>
</dbReference>
<accession>Q23DU2</accession>
<feature type="transmembrane region" description="Helical" evidence="2">
    <location>
        <begin position="143"/>
        <end position="162"/>
    </location>
</feature>
<feature type="compositionally biased region" description="Polar residues" evidence="1">
    <location>
        <begin position="1"/>
        <end position="11"/>
    </location>
</feature>
<evidence type="ECO:0000256" key="2">
    <source>
        <dbReference type="SAM" id="Phobius"/>
    </source>
</evidence>
<evidence type="ECO:0000313" key="3">
    <source>
        <dbReference type="EMBL" id="EAR94715.1"/>
    </source>
</evidence>
<gene>
    <name evidence="3" type="ORF">TTHERM_00045000</name>
</gene>
<feature type="region of interest" description="Disordered" evidence="1">
    <location>
        <begin position="230"/>
        <end position="252"/>
    </location>
</feature>
<dbReference type="HOGENOM" id="CLU_1104626_0_0_1"/>
<keyword evidence="4" id="KW-1185">Reference proteome</keyword>
<organism evidence="3 4">
    <name type="scientific">Tetrahymena thermophila (strain SB210)</name>
    <dbReference type="NCBI Taxonomy" id="312017"/>
    <lineage>
        <taxon>Eukaryota</taxon>
        <taxon>Sar</taxon>
        <taxon>Alveolata</taxon>
        <taxon>Ciliophora</taxon>
        <taxon>Intramacronucleata</taxon>
        <taxon>Oligohymenophorea</taxon>
        <taxon>Hymenostomatida</taxon>
        <taxon>Tetrahymenina</taxon>
        <taxon>Tetrahymenidae</taxon>
        <taxon>Tetrahymena</taxon>
    </lineage>
</organism>
<keyword evidence="2" id="KW-0472">Membrane</keyword>
<dbReference type="GeneID" id="7836787"/>
<dbReference type="KEGG" id="tet:TTHERM_00045000"/>
<name>Q23DU2_TETTS</name>
<dbReference type="RefSeq" id="XP_001014594.1">
    <property type="nucleotide sequence ID" value="XM_001014594.2"/>
</dbReference>
<feature type="transmembrane region" description="Helical" evidence="2">
    <location>
        <begin position="174"/>
        <end position="193"/>
    </location>
</feature>
<keyword evidence="2 3" id="KW-0812">Transmembrane</keyword>
<sequence>MNLDLESNNMKNDIDNQPVENAEDVLSSKPPSNGSNPQMDSDIIKGKEQKKKLTKLEKMKRKQEKQKIVTTAKIIIFSELLISTLVVLQMCLFYAKIYISKQEASIAYIVLYIFSDVLFISSWITSFAALILRNNICLNYCNFSLGFNIIFKIAALIVYQVSCSQYTEIPSSNLIISLTVIMIFLSAFFIYLYSFMKNKWNFIPADRWQRKFNPNLRYEDIKKTNSNATQQSISNSVNTNPQQINPQASINQ</sequence>
<feature type="region of interest" description="Disordered" evidence="1">
    <location>
        <begin position="1"/>
        <end position="45"/>
    </location>
</feature>